<reference evidence="2" key="1">
    <citation type="submission" date="2023-02" db="EMBL/GenBank/DDBJ databases">
        <title>Genome sequence of Hyphococcus flavus.</title>
        <authorList>
            <person name="Rong J.-C."/>
            <person name="Zhao Q."/>
            <person name="Yi M."/>
            <person name="Wu J.-Y."/>
        </authorList>
    </citation>
    <scope>NUCLEOTIDE SEQUENCE</scope>
    <source>
        <strain evidence="2">MCCC 1K03223</strain>
    </source>
</reference>
<name>A0AAE9ZCU2_9PROT</name>
<dbReference type="KEGG" id="hfl:PUV54_14510"/>
<dbReference type="PROSITE" id="PS51257">
    <property type="entry name" value="PROKAR_LIPOPROTEIN"/>
    <property type="match status" value="1"/>
</dbReference>
<sequence>MRKMFVIAIAAAILAACGEVQRSEEASTTVSGEEGSTDSPERHVARSVETEPGDWHYKESDGYPWAGFGPPASEAVFIISCRRGQVFFSHAMEVSGDDQRMTIEADGDTETIELRPIGGPVPMAEGALPANSMFIDTLLNTESAFTVSVKGRRFSLRPALEYRRVIRECRAG</sequence>
<evidence type="ECO:0000313" key="3">
    <source>
        <dbReference type="Proteomes" id="UP001214043"/>
    </source>
</evidence>
<dbReference type="Proteomes" id="UP001214043">
    <property type="component" value="Chromosome"/>
</dbReference>
<accession>A0AAE9ZCU2</accession>
<organism evidence="2 3">
    <name type="scientific">Hyphococcus flavus</name>
    <dbReference type="NCBI Taxonomy" id="1866326"/>
    <lineage>
        <taxon>Bacteria</taxon>
        <taxon>Pseudomonadati</taxon>
        <taxon>Pseudomonadota</taxon>
        <taxon>Alphaproteobacteria</taxon>
        <taxon>Parvularculales</taxon>
        <taxon>Parvularculaceae</taxon>
        <taxon>Hyphococcus</taxon>
    </lineage>
</organism>
<proteinExistence type="predicted"/>
<keyword evidence="3" id="KW-1185">Reference proteome</keyword>
<feature type="region of interest" description="Disordered" evidence="1">
    <location>
        <begin position="22"/>
        <end position="53"/>
    </location>
</feature>
<feature type="compositionally biased region" description="Basic and acidic residues" evidence="1">
    <location>
        <begin position="39"/>
        <end position="53"/>
    </location>
</feature>
<dbReference type="AlphaFoldDB" id="A0AAE9ZCU2"/>
<gene>
    <name evidence="2" type="ORF">PUV54_14510</name>
</gene>
<dbReference type="RefSeq" id="WP_274492983.1">
    <property type="nucleotide sequence ID" value="NZ_CP118166.1"/>
</dbReference>
<dbReference type="EMBL" id="CP118166">
    <property type="protein sequence ID" value="WDI31160.1"/>
    <property type="molecule type" value="Genomic_DNA"/>
</dbReference>
<evidence type="ECO:0000256" key="1">
    <source>
        <dbReference type="SAM" id="MobiDB-lite"/>
    </source>
</evidence>
<protein>
    <recommendedName>
        <fullName evidence="4">Lipoprotein</fullName>
    </recommendedName>
</protein>
<evidence type="ECO:0008006" key="4">
    <source>
        <dbReference type="Google" id="ProtNLM"/>
    </source>
</evidence>
<evidence type="ECO:0000313" key="2">
    <source>
        <dbReference type="EMBL" id="WDI31160.1"/>
    </source>
</evidence>